<gene>
    <name evidence="3 7" type="primary">grpE</name>
    <name evidence="7" type="ORF">OCV63_10880</name>
</gene>
<dbReference type="Proteomes" id="UP001652461">
    <property type="component" value="Unassembled WGS sequence"/>
</dbReference>
<dbReference type="SUPFAM" id="SSF58014">
    <property type="entry name" value="Coiled-coil domain of nucleotide exchange factor GrpE"/>
    <property type="match status" value="1"/>
</dbReference>
<dbReference type="NCBIfam" id="NF010738">
    <property type="entry name" value="PRK14140.1"/>
    <property type="match status" value="1"/>
</dbReference>
<dbReference type="SUPFAM" id="SSF51064">
    <property type="entry name" value="Head domain of nucleotide exchange factor GrpE"/>
    <property type="match status" value="1"/>
</dbReference>
<dbReference type="PANTHER" id="PTHR21237:SF23">
    <property type="entry name" value="GRPE PROTEIN HOMOLOG, MITOCHONDRIAL"/>
    <property type="match status" value="1"/>
</dbReference>
<dbReference type="CDD" id="cd00446">
    <property type="entry name" value="GrpE"/>
    <property type="match status" value="1"/>
</dbReference>
<reference evidence="7 8" key="1">
    <citation type="journal article" date="2021" name="ISME Commun">
        <title>Automated analysis of genomic sequences facilitates high-throughput and comprehensive description of bacteria.</title>
        <authorList>
            <person name="Hitch T.C.A."/>
        </authorList>
    </citation>
    <scope>NUCLEOTIDE SEQUENCE [LARGE SCALE GENOMIC DNA]</scope>
    <source>
        <strain evidence="7 8">Sanger_04</strain>
    </source>
</reference>
<dbReference type="PROSITE" id="PS01071">
    <property type="entry name" value="GRPE"/>
    <property type="match status" value="1"/>
</dbReference>
<evidence type="ECO:0000256" key="3">
    <source>
        <dbReference type="HAMAP-Rule" id="MF_01151"/>
    </source>
</evidence>
<dbReference type="InterPro" id="IPR013805">
    <property type="entry name" value="GrpE_CC"/>
</dbReference>
<evidence type="ECO:0000256" key="6">
    <source>
        <dbReference type="SAM" id="MobiDB-lite"/>
    </source>
</evidence>
<comment type="function">
    <text evidence="3 4">Participates actively in the response to hyperosmotic and heat shock by preventing the aggregation of stress-denatured proteins, in association with DnaK and GrpE. It is the nucleotide exchange factor for DnaK and may function as a thermosensor. Unfolded proteins bind initially to DnaJ; upon interaction with the DnaJ-bound protein, DnaK hydrolyzes its bound ATP, resulting in the formation of a stable complex. GrpE releases ADP from DnaK; ATP binding to DnaK triggers the release of the substrate protein, thus completing the reaction cycle. Several rounds of ATP-dependent interactions between DnaJ, DnaK and GrpE are required for fully efficient folding.</text>
</comment>
<name>A0ABT2RYJ3_9FIRM</name>
<evidence type="ECO:0000313" key="8">
    <source>
        <dbReference type="Proteomes" id="UP001652461"/>
    </source>
</evidence>
<comment type="similarity">
    <text evidence="1 3 5">Belongs to the GrpE family.</text>
</comment>
<evidence type="ECO:0000256" key="4">
    <source>
        <dbReference type="RuleBase" id="RU000639"/>
    </source>
</evidence>
<dbReference type="InterPro" id="IPR009012">
    <property type="entry name" value="GrpE_head"/>
</dbReference>
<comment type="subcellular location">
    <subcellularLocation>
        <location evidence="3">Cytoplasm</location>
    </subcellularLocation>
</comment>
<dbReference type="Gene3D" id="2.30.22.10">
    <property type="entry name" value="Head domain of nucleotide exchange factor GrpE"/>
    <property type="match status" value="1"/>
</dbReference>
<feature type="region of interest" description="Disordered" evidence="6">
    <location>
        <begin position="1"/>
        <end position="65"/>
    </location>
</feature>
<dbReference type="PANTHER" id="PTHR21237">
    <property type="entry name" value="GRPE PROTEIN"/>
    <property type="match status" value="1"/>
</dbReference>
<evidence type="ECO:0000256" key="2">
    <source>
        <dbReference type="ARBA" id="ARBA00023186"/>
    </source>
</evidence>
<sequence>MKKEELQNEEAKEEETVKAEEASEGKESSGGEKPEETESGEEPEMLKKKKKKDKMEEKIEELEDRVKRQMAEFDNFRKRTEKEKSHMYEVGARDVIEKILPVVDNFERGLASVPEDQKENPVIVGMDKIYNQLMTTLTDLGVEPIEAVGEEFDPNYHNAVMHVEDEELGENVVAEEFQKGYMYKDTVIRHSMVKVAN</sequence>
<accession>A0ABT2RYJ3</accession>
<comment type="caution">
    <text evidence="7">The sequence shown here is derived from an EMBL/GenBank/DDBJ whole genome shotgun (WGS) entry which is preliminary data.</text>
</comment>
<dbReference type="RefSeq" id="WP_158363824.1">
    <property type="nucleotide sequence ID" value="NZ_JAOQKC010000013.1"/>
</dbReference>
<protein>
    <recommendedName>
        <fullName evidence="3 4">Protein GrpE</fullName>
    </recommendedName>
    <alternativeName>
        <fullName evidence="3">HSP-70 cofactor</fullName>
    </alternativeName>
</protein>
<dbReference type="Pfam" id="PF01025">
    <property type="entry name" value="GrpE"/>
    <property type="match status" value="1"/>
</dbReference>
<keyword evidence="8" id="KW-1185">Reference proteome</keyword>
<keyword evidence="3" id="KW-0963">Cytoplasm</keyword>
<comment type="subunit">
    <text evidence="3">Homodimer.</text>
</comment>
<evidence type="ECO:0000256" key="1">
    <source>
        <dbReference type="ARBA" id="ARBA00009054"/>
    </source>
</evidence>
<keyword evidence="3 4" id="KW-0346">Stress response</keyword>
<evidence type="ECO:0000256" key="5">
    <source>
        <dbReference type="RuleBase" id="RU004478"/>
    </source>
</evidence>
<proteinExistence type="inferred from homology"/>
<dbReference type="InterPro" id="IPR000740">
    <property type="entry name" value="GrpE"/>
</dbReference>
<dbReference type="Gene3D" id="3.90.20.20">
    <property type="match status" value="1"/>
</dbReference>
<dbReference type="HAMAP" id="MF_01151">
    <property type="entry name" value="GrpE"/>
    <property type="match status" value="1"/>
</dbReference>
<dbReference type="PRINTS" id="PR00773">
    <property type="entry name" value="GRPEPROTEIN"/>
</dbReference>
<dbReference type="EMBL" id="JAOQKC010000013">
    <property type="protein sequence ID" value="MCU6697399.1"/>
    <property type="molecule type" value="Genomic_DNA"/>
</dbReference>
<organism evidence="7 8">
    <name type="scientific">Laedolimicola ammoniilytica</name>
    <dbReference type="NCBI Taxonomy" id="2981771"/>
    <lineage>
        <taxon>Bacteria</taxon>
        <taxon>Bacillati</taxon>
        <taxon>Bacillota</taxon>
        <taxon>Clostridia</taxon>
        <taxon>Lachnospirales</taxon>
        <taxon>Lachnospiraceae</taxon>
        <taxon>Laedolimicola</taxon>
    </lineage>
</organism>
<feature type="compositionally biased region" description="Basic and acidic residues" evidence="6">
    <location>
        <begin position="1"/>
        <end position="36"/>
    </location>
</feature>
<evidence type="ECO:0000313" key="7">
    <source>
        <dbReference type="EMBL" id="MCU6697399.1"/>
    </source>
</evidence>
<keyword evidence="2 3" id="KW-0143">Chaperone</keyword>